<comment type="subcellular location">
    <subcellularLocation>
        <location evidence="1">Mitochondrion inner membrane</location>
        <topology evidence="1">Single-pass type II membrane protein</topology>
    </subcellularLocation>
</comment>
<dbReference type="EMBL" id="LR999456">
    <property type="protein sequence ID" value="CAE6100970.1"/>
    <property type="molecule type" value="Genomic_DNA"/>
</dbReference>
<keyword evidence="4 7" id="KW-0999">Mitochondrion inner membrane</keyword>
<evidence type="ECO:0000256" key="2">
    <source>
        <dbReference type="ARBA" id="ARBA00009658"/>
    </source>
</evidence>
<evidence type="ECO:0000256" key="7">
    <source>
        <dbReference type="RuleBase" id="RU366048"/>
    </source>
</evidence>
<dbReference type="SMART" id="SM00244">
    <property type="entry name" value="PHB"/>
    <property type="match status" value="1"/>
</dbReference>
<protein>
    <recommendedName>
        <fullName evidence="7">Prohibitin</fullName>
    </recommendedName>
</protein>
<dbReference type="InterPro" id="IPR001107">
    <property type="entry name" value="Band_7"/>
</dbReference>
<dbReference type="CDD" id="cd03401">
    <property type="entry name" value="SPFH_prohibitin"/>
    <property type="match status" value="1"/>
</dbReference>
<evidence type="ECO:0000256" key="5">
    <source>
        <dbReference type="ARBA" id="ARBA00022968"/>
    </source>
</evidence>
<evidence type="ECO:0000313" key="11">
    <source>
        <dbReference type="Proteomes" id="UP000682877"/>
    </source>
</evidence>
<organism evidence="10 11">
    <name type="scientific">Arabidopsis arenosa</name>
    <name type="common">Sand rock-cress</name>
    <name type="synonym">Cardaminopsis arenosa</name>
    <dbReference type="NCBI Taxonomy" id="38785"/>
    <lineage>
        <taxon>Eukaryota</taxon>
        <taxon>Viridiplantae</taxon>
        <taxon>Streptophyta</taxon>
        <taxon>Embryophyta</taxon>
        <taxon>Tracheophyta</taxon>
        <taxon>Spermatophyta</taxon>
        <taxon>Magnoliopsida</taxon>
        <taxon>eudicotyledons</taxon>
        <taxon>Gunneridae</taxon>
        <taxon>Pentapetalae</taxon>
        <taxon>rosids</taxon>
        <taxon>malvids</taxon>
        <taxon>Brassicales</taxon>
        <taxon>Brassicaceae</taxon>
        <taxon>Camelineae</taxon>
        <taxon>Arabidopsis</taxon>
    </lineage>
</organism>
<keyword evidence="5" id="KW-0735">Signal-anchor</keyword>
<dbReference type="Pfam" id="PF01145">
    <property type="entry name" value="Band_7"/>
    <property type="match status" value="1"/>
</dbReference>
<proteinExistence type="inferred from homology"/>
<gene>
    <name evidence="10" type="ORF">AARE701A_LOCUS15230</name>
</gene>
<dbReference type="PANTHER" id="PTHR23222:SF17">
    <property type="entry name" value="PROHIBITIN-3, MITOCHONDRIAL-RELATED"/>
    <property type="match status" value="1"/>
</dbReference>
<sequence length="275" mass="30461">MPWTKFTKVALGLGAAITAVRSTVYTVDGGQRAVMFHRFEGVLEEPVGEGTHRKIPWVQKPYIFDIRTKPYEIKSDSGTKDLQMVNLTLRVMFRPDVSRLSYIYQNLGLDYSDKVLPAIGTEVLKAVVAQFNADELLTERPQVSALIRETLIKRAKEFNIILDDVSITDLSYGKEFSLAVERKQVAQQEAERSKFVVAKADQERRAAVIRAEGESEAARVISKATAEAGMGLIELRRIEAAREVAITLSNSPNVVYLPSGGNILFAMNSPSKVAA</sequence>
<dbReference type="PANTHER" id="PTHR23222">
    <property type="entry name" value="PROHIBITIN"/>
    <property type="match status" value="1"/>
</dbReference>
<dbReference type="PRINTS" id="PR00679">
    <property type="entry name" value="PROHIBITIN"/>
</dbReference>
<dbReference type="SUPFAM" id="SSF117892">
    <property type="entry name" value="Band 7/SPFH domain"/>
    <property type="match status" value="1"/>
</dbReference>
<feature type="signal peptide" evidence="8">
    <location>
        <begin position="1"/>
        <end position="22"/>
    </location>
</feature>
<dbReference type="InterPro" id="IPR036013">
    <property type="entry name" value="Band_7/SPFH_dom_sf"/>
</dbReference>
<keyword evidence="4 7" id="KW-0472">Membrane</keyword>
<dbReference type="GO" id="GO:0005743">
    <property type="term" value="C:mitochondrial inner membrane"/>
    <property type="evidence" value="ECO:0007669"/>
    <property type="project" value="UniProtKB-SubCell"/>
</dbReference>
<evidence type="ECO:0000256" key="6">
    <source>
        <dbReference type="ARBA" id="ARBA00023128"/>
    </source>
</evidence>
<feature type="chain" id="PRO_5035757380" description="Prohibitin" evidence="8">
    <location>
        <begin position="23"/>
        <end position="275"/>
    </location>
</feature>
<feature type="domain" description="Band 7" evidence="9">
    <location>
        <begin position="23"/>
        <end position="184"/>
    </location>
</feature>
<evidence type="ECO:0000256" key="1">
    <source>
        <dbReference type="ARBA" id="ARBA00004140"/>
    </source>
</evidence>
<reference evidence="10" key="1">
    <citation type="submission" date="2021-01" db="EMBL/GenBank/DDBJ databases">
        <authorList>
            <person name="Bezrukov I."/>
        </authorList>
    </citation>
    <scope>NUCLEOTIDE SEQUENCE</scope>
</reference>
<evidence type="ECO:0000256" key="4">
    <source>
        <dbReference type="ARBA" id="ARBA00022792"/>
    </source>
</evidence>
<evidence type="ECO:0000259" key="9">
    <source>
        <dbReference type="SMART" id="SM00244"/>
    </source>
</evidence>
<evidence type="ECO:0000313" key="10">
    <source>
        <dbReference type="EMBL" id="CAE6100970.1"/>
    </source>
</evidence>
<name>A0A8S2APB5_ARAAE</name>
<comment type="subunit">
    <text evidence="3">Component of a prohibitin multimeric complex in mitochondrial membranes.</text>
</comment>
<comment type="similarity">
    <text evidence="2 7">Belongs to the prohibitin family.</text>
</comment>
<keyword evidence="6" id="KW-0496">Mitochondrion</keyword>
<dbReference type="Proteomes" id="UP000682877">
    <property type="component" value="Chromosome 6"/>
</dbReference>
<dbReference type="AlphaFoldDB" id="A0A8S2APB5"/>
<keyword evidence="11" id="KW-1185">Reference proteome</keyword>
<evidence type="ECO:0000256" key="8">
    <source>
        <dbReference type="SAM" id="SignalP"/>
    </source>
</evidence>
<dbReference type="Gene3D" id="3.30.479.30">
    <property type="entry name" value="Band 7 domain"/>
    <property type="match status" value="1"/>
</dbReference>
<keyword evidence="8" id="KW-0732">Signal</keyword>
<dbReference type="FunFam" id="3.30.479.30:FF:000001">
    <property type="entry name" value="Prohibitin 2"/>
    <property type="match status" value="1"/>
</dbReference>
<keyword evidence="5" id="KW-0812">Transmembrane</keyword>
<evidence type="ECO:0000256" key="3">
    <source>
        <dbReference type="ARBA" id="ARBA00011786"/>
    </source>
</evidence>
<dbReference type="GO" id="GO:0007005">
    <property type="term" value="P:mitochondrion organization"/>
    <property type="evidence" value="ECO:0007669"/>
    <property type="project" value="TreeGrafter"/>
</dbReference>
<dbReference type="InterPro" id="IPR000163">
    <property type="entry name" value="Prohibitin"/>
</dbReference>
<accession>A0A8S2APB5</accession>